<dbReference type="GeneTree" id="ENSGT00940000156371"/>
<reference evidence="5 6" key="1">
    <citation type="journal article" date="2011" name="Proc. Natl. Acad. Sci. U.S.A.">
        <title>Genetic diversity and population structure of the endangered marsupial Sarcophilus harrisii (Tasmanian devil).</title>
        <authorList>
            <person name="Miller W."/>
            <person name="Hayes V.M."/>
            <person name="Ratan A."/>
            <person name="Petersen D.C."/>
            <person name="Wittekindt N.E."/>
            <person name="Miller J."/>
            <person name="Walenz B."/>
            <person name="Knight J."/>
            <person name="Qi J."/>
            <person name="Zhao F."/>
            <person name="Wang Q."/>
            <person name="Bedoya-Reina O.C."/>
            <person name="Katiyar N."/>
            <person name="Tomsho L.P."/>
            <person name="Kasson L.M."/>
            <person name="Hardie R.A."/>
            <person name="Woodbridge P."/>
            <person name="Tindall E.A."/>
            <person name="Bertelsen M.F."/>
            <person name="Dixon D."/>
            <person name="Pyecroft S."/>
            <person name="Helgen K.M."/>
            <person name="Lesk A.M."/>
            <person name="Pringle T.H."/>
            <person name="Patterson N."/>
            <person name="Zhang Y."/>
            <person name="Kreiss A."/>
            <person name="Woods G.M."/>
            <person name="Jones M.E."/>
            <person name="Schuster S.C."/>
        </authorList>
    </citation>
    <scope>NUCLEOTIDE SEQUENCE [LARGE SCALE GENOMIC DNA]</scope>
</reference>
<dbReference type="SUPFAM" id="SSF50729">
    <property type="entry name" value="PH domain-like"/>
    <property type="match status" value="1"/>
</dbReference>
<evidence type="ECO:0000256" key="2">
    <source>
        <dbReference type="SAM" id="Coils"/>
    </source>
</evidence>
<feature type="compositionally biased region" description="Polar residues" evidence="3">
    <location>
        <begin position="193"/>
        <end position="220"/>
    </location>
</feature>
<organism evidence="5 6">
    <name type="scientific">Sarcophilus harrisii</name>
    <name type="common">Tasmanian devil</name>
    <name type="synonym">Sarcophilus laniarius</name>
    <dbReference type="NCBI Taxonomy" id="9305"/>
    <lineage>
        <taxon>Eukaryota</taxon>
        <taxon>Metazoa</taxon>
        <taxon>Chordata</taxon>
        <taxon>Craniata</taxon>
        <taxon>Vertebrata</taxon>
        <taxon>Euteleostomi</taxon>
        <taxon>Mammalia</taxon>
        <taxon>Metatheria</taxon>
        <taxon>Dasyuromorphia</taxon>
        <taxon>Dasyuridae</taxon>
        <taxon>Sarcophilus</taxon>
    </lineage>
</organism>
<dbReference type="PROSITE" id="PS50003">
    <property type="entry name" value="PH_DOMAIN"/>
    <property type="match status" value="1"/>
</dbReference>
<dbReference type="PANTHER" id="PTHR12156:SF21">
    <property type="entry name" value="PLECKSTRIN HOMOLOGY-LIKE DOMAIN FAMILY B MEMBER 2"/>
    <property type="match status" value="1"/>
</dbReference>
<reference evidence="5" key="3">
    <citation type="submission" date="2025-09" db="UniProtKB">
        <authorList>
            <consortium name="Ensembl"/>
        </authorList>
    </citation>
    <scope>IDENTIFICATION</scope>
</reference>
<dbReference type="GO" id="GO:0070507">
    <property type="term" value="P:regulation of microtubule cytoskeleton organization"/>
    <property type="evidence" value="ECO:0007669"/>
    <property type="project" value="TreeGrafter"/>
</dbReference>
<dbReference type="GO" id="GO:0045180">
    <property type="term" value="C:basal cortex"/>
    <property type="evidence" value="ECO:0007669"/>
    <property type="project" value="TreeGrafter"/>
</dbReference>
<dbReference type="InterPro" id="IPR001849">
    <property type="entry name" value="PH_domain"/>
</dbReference>
<feature type="coiled-coil region" evidence="2">
    <location>
        <begin position="721"/>
        <end position="770"/>
    </location>
</feature>
<accession>A0A7N4V043</accession>
<dbReference type="Proteomes" id="UP000007648">
    <property type="component" value="Unassembled WGS sequence"/>
</dbReference>
<dbReference type="SMART" id="SM00233">
    <property type="entry name" value="PH"/>
    <property type="match status" value="1"/>
</dbReference>
<proteinExistence type="predicted"/>
<dbReference type="InterPro" id="IPR011993">
    <property type="entry name" value="PH-like_dom_sf"/>
</dbReference>
<dbReference type="Ensembl" id="ENSSHAT00000040939.1">
    <property type="protein sequence ID" value="ENSSHAP00000029003.1"/>
    <property type="gene ID" value="ENSSHAG00000015637.2"/>
</dbReference>
<dbReference type="PANTHER" id="PTHR12156">
    <property type="entry name" value="PLECKSTRIN HOMOLOGY-LIKE DOMAIN, FAMILY B, MEMBER 3"/>
    <property type="match status" value="1"/>
</dbReference>
<feature type="region of interest" description="Disordered" evidence="3">
    <location>
        <begin position="528"/>
        <end position="552"/>
    </location>
</feature>
<feature type="compositionally biased region" description="Polar residues" evidence="3">
    <location>
        <begin position="528"/>
        <end position="541"/>
    </location>
</feature>
<dbReference type="Pfam" id="PF00169">
    <property type="entry name" value="PH"/>
    <property type="match status" value="1"/>
</dbReference>
<keyword evidence="6" id="KW-1185">Reference proteome</keyword>
<dbReference type="InterPro" id="IPR052212">
    <property type="entry name" value="PH-like_domain"/>
</dbReference>
<dbReference type="AlphaFoldDB" id="A0A7N4V043"/>
<protein>
    <submittedName>
        <fullName evidence="5">Pleckstrin homology like domain family B member 2</fullName>
    </submittedName>
</protein>
<sequence>MAEYSHIQNQLDLQNGSLEEDFVVNSLENNLQGIMDSLNQKKYTSSLRFKTNGDYPGSYLTLSQPMSAKRSPSPLGSGIRNASFAKIQGSKQFSCDGIDKNISTKPPAPFLGTTPSLSGYPLGMTDFDHCAGWEDDRPLKLADKLPYSKYSSKNKSYDNVYFLGGLEGRKASGSLLTMWNGNSINDVGLSSLRRSGATSMPSSPKQSRKMNIQDSISLQPKMTKHKEITPENVGLRTRKYSGSSLSQMGAYSRSLPRLYKAAENQPMPFSLPPRNSLGNSKRKKLGEKDLPQSITDADNYLNFSSLSSGALPYKNSSSDSNPYVSSTLSIPASPRVARKMLLTSTSSCASDDFDRMIFSGTSPSNSFTPGEFNRVSVGRRDFSRSSMEFDDTDLESLRQSSSTPQPVLRERKSSISSISGREDLMDYHRRQREERLKEQEMERLERQRLETILSLCAEYTKPDSSSIAMTTVADVQKINKELEKLQLSDEESVFEEALLPPETRYRCHRKASITDSELSGFSSLSQNAASLPSTRNFGNDESFSDHSKTPPLSSSLLLKASSESTYLSIVPKTPESGNDEQRSQELAHMEEARMVILNNLEELEQKIKDLTDQMDESSREGDMECALLDGEQKSETAELMKEKEILDHLNRKIAELEKNIIGEKTKEKVKLDAEREKLERLQEIYSEQKTQLDNCPESMREQLQQQLKRDADLLDVESKHFEDLEFQQLEHESRLDEEKEKLTQQLLREVAEYQRSIVNRKEKISALKKQASHIVQQAQREQDHFVKEKNNLLLMLQREKENLCNLEKKYSSLSGGKGFPVNPNSLKERFRNLEERKKQHKEGLYLSDTLPRKKTTPSVSPHFSSSTMGRSITPKGHLPLGQSNSCGSVLPHSLATMSKDSESRRIHKGYNHQQMNEGQRQKSSDFYNRTASESNVYLNSFQYPDHSYKDHAFDTLSMDSSDSMETSLSACSPDNISSASTSNIARIEEMERLLKQAHAEKTRLLESREREMEAKKRALEEEKRRRELLEKRLQEETSQRQKLIEKEVKIREKQRAQARPLTRYLPVRKEDFDLRSHVETAGHNIETCYHVSITEKTCRGFLIKMGGKIKTWKKRWFVFDRNKRTFSYYADKHEAKLKGVIYFQAIEEVYYDHLKNAYKSPNPLLTFSVKTHDRIYYMVAPSPEAMRIWMDVIVTGAEGYTHFML</sequence>
<evidence type="ECO:0000259" key="4">
    <source>
        <dbReference type="PROSITE" id="PS50003"/>
    </source>
</evidence>
<feature type="region of interest" description="Disordered" evidence="3">
    <location>
        <begin position="388"/>
        <end position="426"/>
    </location>
</feature>
<feature type="domain" description="PH" evidence="4">
    <location>
        <begin position="1095"/>
        <end position="1198"/>
    </location>
</feature>
<dbReference type="CDD" id="cd14673">
    <property type="entry name" value="PH_PHLDB1_2"/>
    <property type="match status" value="1"/>
</dbReference>
<evidence type="ECO:0000256" key="1">
    <source>
        <dbReference type="ARBA" id="ARBA00023054"/>
    </source>
</evidence>
<name>A0A7N4V043_SARHA</name>
<feature type="region of interest" description="Disordered" evidence="3">
    <location>
        <begin position="850"/>
        <end position="879"/>
    </location>
</feature>
<evidence type="ECO:0000313" key="6">
    <source>
        <dbReference type="Proteomes" id="UP000007648"/>
    </source>
</evidence>
<feature type="region of interest" description="Disordered" evidence="3">
    <location>
        <begin position="193"/>
        <end position="240"/>
    </location>
</feature>
<dbReference type="FunFam" id="2.30.29.30:FF:000006">
    <property type="entry name" value="Pleckstrin homology like domain family B member 1"/>
    <property type="match status" value="1"/>
</dbReference>
<feature type="coiled-coil region" evidence="2">
    <location>
        <begin position="987"/>
        <end position="1046"/>
    </location>
</feature>
<gene>
    <name evidence="5" type="primary">PHLDB2</name>
</gene>
<evidence type="ECO:0000313" key="5">
    <source>
        <dbReference type="Ensembl" id="ENSSHAP00000029003.1"/>
    </source>
</evidence>
<feature type="compositionally biased region" description="Polar residues" evidence="3">
    <location>
        <begin position="856"/>
        <end position="870"/>
    </location>
</feature>
<keyword evidence="1 2" id="KW-0175">Coiled coil</keyword>
<feature type="region of interest" description="Disordered" evidence="3">
    <location>
        <begin position="264"/>
        <end position="284"/>
    </location>
</feature>
<feature type="coiled-coil region" evidence="2">
    <location>
        <begin position="586"/>
        <end position="691"/>
    </location>
</feature>
<dbReference type="Gene3D" id="2.30.29.30">
    <property type="entry name" value="Pleckstrin-homology domain (PH domain)/Phosphotyrosine-binding domain (PTB)"/>
    <property type="match status" value="1"/>
</dbReference>
<dbReference type="InterPro" id="IPR037810">
    <property type="entry name" value="PHLDB1/2/3_PH"/>
</dbReference>
<evidence type="ECO:0000256" key="3">
    <source>
        <dbReference type="SAM" id="MobiDB-lite"/>
    </source>
</evidence>
<reference evidence="5" key="2">
    <citation type="submission" date="2025-08" db="UniProtKB">
        <authorList>
            <consortium name="Ensembl"/>
        </authorList>
    </citation>
    <scope>IDENTIFICATION</scope>
</reference>